<comment type="similarity">
    <text evidence="2 10">Belongs to the glycosyltransferase 31 family.</text>
</comment>
<reference evidence="11" key="1">
    <citation type="submission" date="2021-04" db="EMBL/GenBank/DDBJ databases">
        <authorList>
            <consortium name="Molecular Ecology Group"/>
        </authorList>
    </citation>
    <scope>NUCLEOTIDE SEQUENCE</scope>
</reference>
<evidence type="ECO:0000256" key="3">
    <source>
        <dbReference type="ARBA" id="ARBA00022676"/>
    </source>
</evidence>
<dbReference type="Gene3D" id="3.90.550.50">
    <property type="match status" value="1"/>
</dbReference>
<dbReference type="GO" id="GO:0006493">
    <property type="term" value="P:protein O-linked glycosylation"/>
    <property type="evidence" value="ECO:0007669"/>
    <property type="project" value="TreeGrafter"/>
</dbReference>
<dbReference type="Pfam" id="PF01762">
    <property type="entry name" value="Galactosyl_T"/>
    <property type="match status" value="1"/>
</dbReference>
<evidence type="ECO:0000313" key="12">
    <source>
        <dbReference type="Proteomes" id="UP000678393"/>
    </source>
</evidence>
<organism evidence="11 12">
    <name type="scientific">Candidula unifasciata</name>
    <dbReference type="NCBI Taxonomy" id="100452"/>
    <lineage>
        <taxon>Eukaryota</taxon>
        <taxon>Metazoa</taxon>
        <taxon>Spiralia</taxon>
        <taxon>Lophotrochozoa</taxon>
        <taxon>Mollusca</taxon>
        <taxon>Gastropoda</taxon>
        <taxon>Heterobranchia</taxon>
        <taxon>Euthyneura</taxon>
        <taxon>Panpulmonata</taxon>
        <taxon>Eupulmonata</taxon>
        <taxon>Stylommatophora</taxon>
        <taxon>Helicina</taxon>
        <taxon>Helicoidea</taxon>
        <taxon>Geomitridae</taxon>
        <taxon>Candidula</taxon>
    </lineage>
</organism>
<comment type="subcellular location">
    <subcellularLocation>
        <location evidence="1 10">Golgi apparatus membrane</location>
        <topology evidence="1 10">Single-pass type II membrane protein</topology>
    </subcellularLocation>
</comment>
<dbReference type="EC" id="2.4.1.-" evidence="10"/>
<evidence type="ECO:0000256" key="2">
    <source>
        <dbReference type="ARBA" id="ARBA00008661"/>
    </source>
</evidence>
<evidence type="ECO:0000256" key="1">
    <source>
        <dbReference type="ARBA" id="ARBA00004323"/>
    </source>
</evidence>
<comment type="caution">
    <text evidence="11">The sequence shown here is derived from an EMBL/GenBank/DDBJ whole genome shotgun (WGS) entry which is preliminary data.</text>
</comment>
<evidence type="ECO:0000256" key="6">
    <source>
        <dbReference type="ARBA" id="ARBA00022968"/>
    </source>
</evidence>
<keyword evidence="9" id="KW-0472">Membrane</keyword>
<dbReference type="GO" id="GO:0000139">
    <property type="term" value="C:Golgi membrane"/>
    <property type="evidence" value="ECO:0007669"/>
    <property type="project" value="UniProtKB-SubCell"/>
</dbReference>
<evidence type="ECO:0000313" key="11">
    <source>
        <dbReference type="EMBL" id="CAG5122493.1"/>
    </source>
</evidence>
<keyword evidence="6" id="KW-0735">Signal-anchor</keyword>
<proteinExistence type="inferred from homology"/>
<gene>
    <name evidence="11" type="ORF">CUNI_LOCUS8051</name>
</gene>
<evidence type="ECO:0000256" key="10">
    <source>
        <dbReference type="RuleBase" id="RU363063"/>
    </source>
</evidence>
<keyword evidence="7" id="KW-1133">Transmembrane helix</keyword>
<sequence>MKRLFAKKLILPFVCLVCISLMFVRQNVYQWKPVLGEDGLVRMLHSLQQEQTRNRILLIQTDNGTLGTISERHSDSHKSKKLEQRNATRKWFDNRPNITSSKLAVEKHPLFPGYIIENPDVCKKENVDVLVYLHSAVDHREVRRSIRESWASHRTFVGINLKLVFILGKPADQMTQYQIESEFAAYSDIIQGNFSDTFKNLTYKAVTLLVWVNAHCPNARYIVKADDDMFVDIYRVISEIVPQLAQKKSAVACDVKTDMPIPRDPRIKWYVNETLLPGRVTWPTFCSGYFLVFTGNSVLQLFEASFGIQQLIPIDDAYLFGLLTEKNASLEFVNIHDLISVNERPDPDREIIVNGKFEFIAFQVKSPDYHSKLWALRSSKLSTWEQIHSNFYEIFQDSEKNSLYIV</sequence>
<accession>A0A8S3YZA0</accession>
<dbReference type="PANTHER" id="PTHR11214">
    <property type="entry name" value="BETA-1,3-N-ACETYLGLUCOSAMINYLTRANSFERASE"/>
    <property type="match status" value="1"/>
</dbReference>
<evidence type="ECO:0000256" key="4">
    <source>
        <dbReference type="ARBA" id="ARBA00022679"/>
    </source>
</evidence>
<dbReference type="AlphaFoldDB" id="A0A8S3YZA0"/>
<keyword evidence="3 10" id="KW-0328">Glycosyltransferase</keyword>
<dbReference type="GO" id="GO:0016758">
    <property type="term" value="F:hexosyltransferase activity"/>
    <property type="evidence" value="ECO:0007669"/>
    <property type="project" value="InterPro"/>
</dbReference>
<keyword evidence="4" id="KW-0808">Transferase</keyword>
<dbReference type="Proteomes" id="UP000678393">
    <property type="component" value="Unassembled WGS sequence"/>
</dbReference>
<name>A0A8S3YZA0_9EUPU</name>
<dbReference type="OrthoDB" id="6144754at2759"/>
<dbReference type="PANTHER" id="PTHR11214:SF314">
    <property type="entry name" value="HEXOSYLTRANSFERASE"/>
    <property type="match status" value="1"/>
</dbReference>
<dbReference type="InterPro" id="IPR002659">
    <property type="entry name" value="Glyco_trans_31"/>
</dbReference>
<dbReference type="EMBL" id="CAJHNH020001302">
    <property type="protein sequence ID" value="CAG5122493.1"/>
    <property type="molecule type" value="Genomic_DNA"/>
</dbReference>
<evidence type="ECO:0000256" key="5">
    <source>
        <dbReference type="ARBA" id="ARBA00022692"/>
    </source>
</evidence>
<evidence type="ECO:0000256" key="7">
    <source>
        <dbReference type="ARBA" id="ARBA00022989"/>
    </source>
</evidence>
<keyword evidence="12" id="KW-1185">Reference proteome</keyword>
<evidence type="ECO:0000256" key="9">
    <source>
        <dbReference type="ARBA" id="ARBA00023136"/>
    </source>
</evidence>
<evidence type="ECO:0000256" key="8">
    <source>
        <dbReference type="ARBA" id="ARBA00023034"/>
    </source>
</evidence>
<keyword evidence="8 10" id="KW-0333">Golgi apparatus</keyword>
<keyword evidence="5" id="KW-0812">Transmembrane</keyword>
<protein>
    <recommendedName>
        <fullName evidence="10">Hexosyltransferase</fullName>
        <ecNumber evidence="10">2.4.1.-</ecNumber>
    </recommendedName>
</protein>